<evidence type="ECO:0000256" key="3">
    <source>
        <dbReference type="SAM" id="Phobius"/>
    </source>
</evidence>
<dbReference type="RefSeq" id="XP_038068727.1">
    <property type="nucleotide sequence ID" value="XM_038212799.1"/>
</dbReference>
<protein>
    <recommendedName>
        <fullName evidence="4">Major facilitator superfamily (MFS) profile domain-containing protein</fullName>
    </recommendedName>
</protein>
<dbReference type="Pfam" id="PF07690">
    <property type="entry name" value="MFS_1"/>
    <property type="match status" value="1"/>
</dbReference>
<dbReference type="SUPFAM" id="SSF103473">
    <property type="entry name" value="MFS general substrate transporter"/>
    <property type="match status" value="1"/>
</dbReference>
<dbReference type="EnsemblMetazoa" id="XM_038212799.1">
    <property type="protein sequence ID" value="XP_038068727.1"/>
    <property type="gene ID" value="LOC119738072"/>
</dbReference>
<reference evidence="5" key="1">
    <citation type="submission" date="2022-11" db="UniProtKB">
        <authorList>
            <consortium name="EnsemblMetazoa"/>
        </authorList>
    </citation>
    <scope>IDENTIFICATION</scope>
</reference>
<dbReference type="GO" id="GO:0008028">
    <property type="term" value="F:monocarboxylic acid transmembrane transporter activity"/>
    <property type="evidence" value="ECO:0007669"/>
    <property type="project" value="TreeGrafter"/>
</dbReference>
<keyword evidence="6" id="KW-1185">Reference proteome</keyword>
<evidence type="ECO:0000313" key="6">
    <source>
        <dbReference type="Proteomes" id="UP000887568"/>
    </source>
</evidence>
<accession>A0A914AYE8</accession>
<feature type="transmembrane region" description="Helical" evidence="3">
    <location>
        <begin position="151"/>
        <end position="172"/>
    </location>
</feature>
<dbReference type="GO" id="GO:0016020">
    <property type="term" value="C:membrane"/>
    <property type="evidence" value="ECO:0007669"/>
    <property type="project" value="UniProtKB-SubCell"/>
</dbReference>
<name>A0A914AYE8_PATMI</name>
<keyword evidence="3" id="KW-0812">Transmembrane</keyword>
<dbReference type="InterPro" id="IPR050327">
    <property type="entry name" value="Proton-linked_MCT"/>
</dbReference>
<feature type="transmembrane region" description="Helical" evidence="3">
    <location>
        <begin position="96"/>
        <end position="115"/>
    </location>
</feature>
<sequence length="466" mass="50782">MSSCIKSISMASRGSQHVHQHDHDKWGWVMVAVVFLSMVVIMGNLSALGVLLMPMTSDLDSELWLIGWIAVWSNVMKNCTGPVVGALSRLFGSRPVMIFGGILLGLGFILTSISHNIFATTFFIVGLTGLGSAFLFINSFVVLAPYFKERYPLAIGLSMMGTPIGVIVYAPVTQILLDTYGWRGTMLLLGGISFHLVAFGMLVRRDPSSSPSDTEQYQKVANSDREGESSQEEGSYPAGDETSTSEKRHHPSPDLHKSSARKYFRHFIRTIDFRVLADVRFILLAFGRFAVTFVYNAFVMYMVSHGQLSGLNHTQASFLPTAFGVGNVIGRLVAPFLQQVGAKLSVTFWACLGAALMSVSFLADALTGAFLWQLAVSGLIGVGYGTVVQAVDVMMRFLATDDRLVSVLGWLGLFKGVAGMLGALIAGLIFKWTGSFTITFYMYSGMMLLSIPLFIIEAVYGKSLVQ</sequence>
<feature type="transmembrane region" description="Helical" evidence="3">
    <location>
        <begin position="281"/>
        <end position="303"/>
    </location>
</feature>
<evidence type="ECO:0000256" key="2">
    <source>
        <dbReference type="SAM" id="MobiDB-lite"/>
    </source>
</evidence>
<keyword evidence="3" id="KW-0472">Membrane</keyword>
<feature type="transmembrane region" description="Helical" evidence="3">
    <location>
        <begin position="63"/>
        <end position="84"/>
    </location>
</feature>
<dbReference type="InterPro" id="IPR036259">
    <property type="entry name" value="MFS_trans_sf"/>
</dbReference>
<feature type="transmembrane region" description="Helical" evidence="3">
    <location>
        <begin position="121"/>
        <end position="144"/>
    </location>
</feature>
<evidence type="ECO:0000313" key="5">
    <source>
        <dbReference type="EnsemblMetazoa" id="XP_038068727.1"/>
    </source>
</evidence>
<comment type="subcellular location">
    <subcellularLocation>
        <location evidence="1">Membrane</location>
        <topology evidence="1">Multi-pass membrane protein</topology>
    </subcellularLocation>
</comment>
<feature type="transmembrane region" description="Helical" evidence="3">
    <location>
        <begin position="346"/>
        <end position="363"/>
    </location>
</feature>
<feature type="transmembrane region" description="Helical" evidence="3">
    <location>
        <begin position="184"/>
        <end position="203"/>
    </location>
</feature>
<keyword evidence="3" id="KW-1133">Transmembrane helix</keyword>
<dbReference type="OrthoDB" id="5667at2759"/>
<dbReference type="Proteomes" id="UP000887568">
    <property type="component" value="Unplaced"/>
</dbReference>
<dbReference type="OMA" id="AIRWIYL"/>
<feature type="transmembrane region" description="Helical" evidence="3">
    <location>
        <begin position="438"/>
        <end position="460"/>
    </location>
</feature>
<evidence type="ECO:0000256" key="1">
    <source>
        <dbReference type="ARBA" id="ARBA00004141"/>
    </source>
</evidence>
<dbReference type="InterPro" id="IPR020846">
    <property type="entry name" value="MFS_dom"/>
</dbReference>
<feature type="transmembrane region" description="Helical" evidence="3">
    <location>
        <begin position="315"/>
        <end position="334"/>
    </location>
</feature>
<feature type="transmembrane region" description="Helical" evidence="3">
    <location>
        <begin position="369"/>
        <end position="395"/>
    </location>
</feature>
<feature type="compositionally biased region" description="Polar residues" evidence="2">
    <location>
        <begin position="208"/>
        <end position="221"/>
    </location>
</feature>
<dbReference type="PROSITE" id="PS50850">
    <property type="entry name" value="MFS"/>
    <property type="match status" value="1"/>
</dbReference>
<proteinExistence type="predicted"/>
<feature type="domain" description="Major facilitator superfamily (MFS) profile" evidence="4">
    <location>
        <begin position="30"/>
        <end position="462"/>
    </location>
</feature>
<dbReference type="Gene3D" id="1.20.1250.20">
    <property type="entry name" value="MFS general substrate transporter like domains"/>
    <property type="match status" value="1"/>
</dbReference>
<dbReference type="PANTHER" id="PTHR11360:SF303">
    <property type="entry name" value="MAJOR FACILITATOR SUPERFAMILY (MFS) PROFILE DOMAIN-CONTAINING PROTEIN"/>
    <property type="match status" value="1"/>
</dbReference>
<dbReference type="PANTHER" id="PTHR11360">
    <property type="entry name" value="MONOCARBOXYLATE TRANSPORTER"/>
    <property type="match status" value="1"/>
</dbReference>
<dbReference type="InterPro" id="IPR011701">
    <property type="entry name" value="MFS"/>
</dbReference>
<dbReference type="GeneID" id="119738072"/>
<dbReference type="AlphaFoldDB" id="A0A914AYE8"/>
<feature type="transmembrane region" description="Helical" evidence="3">
    <location>
        <begin position="26"/>
        <end position="51"/>
    </location>
</feature>
<feature type="transmembrane region" description="Helical" evidence="3">
    <location>
        <begin position="407"/>
        <end position="432"/>
    </location>
</feature>
<feature type="region of interest" description="Disordered" evidence="2">
    <location>
        <begin position="206"/>
        <end position="257"/>
    </location>
</feature>
<organism evidence="5 6">
    <name type="scientific">Patiria miniata</name>
    <name type="common">Bat star</name>
    <name type="synonym">Asterina miniata</name>
    <dbReference type="NCBI Taxonomy" id="46514"/>
    <lineage>
        <taxon>Eukaryota</taxon>
        <taxon>Metazoa</taxon>
        <taxon>Echinodermata</taxon>
        <taxon>Eleutherozoa</taxon>
        <taxon>Asterozoa</taxon>
        <taxon>Asteroidea</taxon>
        <taxon>Valvatacea</taxon>
        <taxon>Valvatida</taxon>
        <taxon>Asterinidae</taxon>
        <taxon>Patiria</taxon>
    </lineage>
</organism>
<evidence type="ECO:0000259" key="4">
    <source>
        <dbReference type="PROSITE" id="PS50850"/>
    </source>
</evidence>